<dbReference type="SUPFAM" id="SSF51735">
    <property type="entry name" value="NAD(P)-binding Rossmann-fold domains"/>
    <property type="match status" value="1"/>
</dbReference>
<dbReference type="Pfam" id="PF02423">
    <property type="entry name" value="OCD_Mu_crystall"/>
    <property type="match status" value="1"/>
</dbReference>
<dbReference type="PANTHER" id="PTHR13812:SF19">
    <property type="entry name" value="KETIMINE REDUCTASE MU-CRYSTALLIN"/>
    <property type="match status" value="1"/>
</dbReference>
<organism evidence="1">
    <name type="scientific">Streptomyces sp. R39</name>
    <dbReference type="NCBI Taxonomy" id="3238631"/>
    <lineage>
        <taxon>Bacteria</taxon>
        <taxon>Bacillati</taxon>
        <taxon>Actinomycetota</taxon>
        <taxon>Actinomycetes</taxon>
        <taxon>Kitasatosporales</taxon>
        <taxon>Streptomycetaceae</taxon>
        <taxon>Streptomyces</taxon>
    </lineage>
</organism>
<accession>A0AB39R2K3</accession>
<dbReference type="PANTHER" id="PTHR13812">
    <property type="entry name" value="KETIMINE REDUCTASE MU-CRYSTALLIN"/>
    <property type="match status" value="1"/>
</dbReference>
<dbReference type="AlphaFoldDB" id="A0AB39R2K3"/>
<evidence type="ECO:0000313" key="1">
    <source>
        <dbReference type="EMBL" id="XDQ49060.1"/>
    </source>
</evidence>
<dbReference type="PIRSF" id="PIRSF001439">
    <property type="entry name" value="CryM"/>
    <property type="match status" value="1"/>
</dbReference>
<name>A0AB39R2K3_9ACTN</name>
<proteinExistence type="predicted"/>
<dbReference type="Gene3D" id="3.40.50.720">
    <property type="entry name" value="NAD(P)-binding Rossmann-like Domain"/>
    <property type="match status" value="1"/>
</dbReference>
<dbReference type="Gene3D" id="3.30.1780.10">
    <property type="entry name" value="ornithine cyclodeaminase, domain 1"/>
    <property type="match status" value="1"/>
</dbReference>
<dbReference type="RefSeq" id="WP_369227723.1">
    <property type="nucleotide sequence ID" value="NZ_CP163441.1"/>
</dbReference>
<gene>
    <name evidence="1" type="ORF">AB5J52_46115</name>
</gene>
<dbReference type="InterPro" id="IPR003462">
    <property type="entry name" value="ODC_Mu_crystall"/>
</dbReference>
<reference evidence="1" key="1">
    <citation type="submission" date="2024-07" db="EMBL/GenBank/DDBJ databases">
        <authorList>
            <person name="Yu S.T."/>
        </authorList>
    </citation>
    <scope>NUCLEOTIDE SEQUENCE</scope>
    <source>
        <strain evidence="1">R39</strain>
    </source>
</reference>
<protein>
    <submittedName>
        <fullName evidence="1">Ornithine cyclodeaminase family protein</fullName>
    </submittedName>
</protein>
<dbReference type="GO" id="GO:0005737">
    <property type="term" value="C:cytoplasm"/>
    <property type="evidence" value="ECO:0007669"/>
    <property type="project" value="TreeGrafter"/>
</dbReference>
<sequence length="318" mass="31989">MSGVLILDRRQTAAALEPATVLDAVGRALVAVTRGEVSVPPRIAALTPAGLLGAMPGYVAGFGPAAKLVTVTADPQHPGRSFHRGLVVLFDEHDGRALALVDAESLTGVRTAASATHSALALAARPGLGRVVVVGTGAQARAQLALLAAVRPAAEVTVAGRDAVRAGEAAALFPGARAVTGVEAAVRTADVVFCCTGADTPVIRREWLSPGVHVSSVGGSQGPELDPGTVRDAVLFAEWTGAAASPPPAGAHELQDLAPGRPVTLLGSVLAGDHPGRGGDTEALTVFKSTGHAALDVAAVRVAYDTARARGLGMRVDL</sequence>
<dbReference type="InterPro" id="IPR023401">
    <property type="entry name" value="ODC_N"/>
</dbReference>
<dbReference type="InterPro" id="IPR036291">
    <property type="entry name" value="NAD(P)-bd_dom_sf"/>
</dbReference>
<dbReference type="EMBL" id="CP163441">
    <property type="protein sequence ID" value="XDQ49060.1"/>
    <property type="molecule type" value="Genomic_DNA"/>
</dbReference>